<dbReference type="GO" id="GO:0003882">
    <property type="term" value="F:CDP-diacylglycerol-serine O-phosphatidyltransferase activity"/>
    <property type="evidence" value="ECO:0007669"/>
    <property type="project" value="UniProtKB-EC"/>
</dbReference>
<keyword evidence="12" id="KW-0594">Phospholipid biosynthesis</keyword>
<keyword evidence="8 16" id="KW-0812">Transmembrane</keyword>
<dbReference type="InterPro" id="IPR048254">
    <property type="entry name" value="CDP_ALCOHOL_P_TRANSF_CS"/>
</dbReference>
<evidence type="ECO:0000256" key="2">
    <source>
        <dbReference type="ARBA" id="ARBA00004127"/>
    </source>
</evidence>
<proteinExistence type="inferred from homology"/>
<evidence type="ECO:0000256" key="4">
    <source>
        <dbReference type="ARBA" id="ARBA00013174"/>
    </source>
</evidence>
<evidence type="ECO:0000256" key="11">
    <source>
        <dbReference type="ARBA" id="ARBA00023136"/>
    </source>
</evidence>
<evidence type="ECO:0000313" key="17">
    <source>
        <dbReference type="EMBL" id="UOF89341.1"/>
    </source>
</evidence>
<evidence type="ECO:0000256" key="7">
    <source>
        <dbReference type="ARBA" id="ARBA00022679"/>
    </source>
</evidence>
<gene>
    <name evidence="17" type="primary">pssA</name>
    <name evidence="17" type="ORF">LSG31_15730</name>
</gene>
<dbReference type="InterPro" id="IPR043130">
    <property type="entry name" value="CDP-OH_PTrfase_TM_dom"/>
</dbReference>
<evidence type="ECO:0000256" key="5">
    <source>
        <dbReference type="ARBA" id="ARBA00017171"/>
    </source>
</evidence>
<evidence type="ECO:0000256" key="9">
    <source>
        <dbReference type="ARBA" id="ARBA00022989"/>
    </source>
</evidence>
<feature type="transmembrane region" description="Helical" evidence="16">
    <location>
        <begin position="29"/>
        <end position="47"/>
    </location>
</feature>
<organism evidence="17 18">
    <name type="scientific">Fodinisporobacter ferrooxydans</name>
    <dbReference type="NCBI Taxonomy" id="2901836"/>
    <lineage>
        <taxon>Bacteria</taxon>
        <taxon>Bacillati</taxon>
        <taxon>Bacillota</taxon>
        <taxon>Bacilli</taxon>
        <taxon>Bacillales</taxon>
        <taxon>Alicyclobacillaceae</taxon>
        <taxon>Fodinisporobacter</taxon>
    </lineage>
</organism>
<keyword evidence="9 16" id="KW-1133">Transmembrane helix</keyword>
<evidence type="ECO:0000256" key="16">
    <source>
        <dbReference type="SAM" id="Phobius"/>
    </source>
</evidence>
<dbReference type="EMBL" id="CP089291">
    <property type="protein sequence ID" value="UOF89341.1"/>
    <property type="molecule type" value="Genomic_DNA"/>
</dbReference>
<evidence type="ECO:0000256" key="3">
    <source>
        <dbReference type="ARBA" id="ARBA00010441"/>
    </source>
</evidence>
<dbReference type="PANTHER" id="PTHR14269:SF61">
    <property type="entry name" value="CDP-DIACYLGLYCEROL--SERINE O-PHOSPHATIDYLTRANSFERASE"/>
    <property type="match status" value="1"/>
</dbReference>
<dbReference type="Proteomes" id="UP000830167">
    <property type="component" value="Chromosome"/>
</dbReference>
<evidence type="ECO:0000256" key="6">
    <source>
        <dbReference type="ARBA" id="ARBA00022516"/>
    </source>
</evidence>
<accession>A0ABY4CIS4</accession>
<keyword evidence="6" id="KW-0444">Lipid biosynthesis</keyword>
<reference evidence="17" key="1">
    <citation type="submission" date="2021-12" db="EMBL/GenBank/DDBJ databases">
        <title>Alicyclobacillaceae gen. nov., sp. nov., isolated from chalcocite enrichment system.</title>
        <authorList>
            <person name="Jiang Z."/>
        </authorList>
    </citation>
    <scope>NUCLEOTIDE SEQUENCE</scope>
    <source>
        <strain evidence="17">MYW30-H2</strain>
    </source>
</reference>
<keyword evidence="11 16" id="KW-0472">Membrane</keyword>
<evidence type="ECO:0000256" key="14">
    <source>
        <dbReference type="ARBA" id="ARBA00032361"/>
    </source>
</evidence>
<keyword evidence="18" id="KW-1185">Reference proteome</keyword>
<keyword evidence="10" id="KW-0443">Lipid metabolism</keyword>
<comment type="catalytic activity">
    <reaction evidence="1">
        <text>a CDP-1,2-diacyl-sn-glycerol + L-serine = a 1,2-diacyl-sn-glycero-3-phospho-L-serine + CMP + H(+)</text>
        <dbReference type="Rhea" id="RHEA:16913"/>
        <dbReference type="ChEBI" id="CHEBI:15378"/>
        <dbReference type="ChEBI" id="CHEBI:33384"/>
        <dbReference type="ChEBI" id="CHEBI:57262"/>
        <dbReference type="ChEBI" id="CHEBI:58332"/>
        <dbReference type="ChEBI" id="CHEBI:60377"/>
        <dbReference type="EC" id="2.7.8.8"/>
    </reaction>
</comment>
<protein>
    <recommendedName>
        <fullName evidence="5">CDP-diacylglycerol--serine O-phosphatidyltransferase</fullName>
        <ecNumber evidence="4">2.7.8.8</ecNumber>
    </recommendedName>
    <alternativeName>
        <fullName evidence="14">Phosphatidylserine synthase</fullName>
    </alternativeName>
</protein>
<evidence type="ECO:0000256" key="13">
    <source>
        <dbReference type="ARBA" id="ARBA00023264"/>
    </source>
</evidence>
<dbReference type="RefSeq" id="WP_347436029.1">
    <property type="nucleotide sequence ID" value="NZ_CP089291.1"/>
</dbReference>
<keyword evidence="7 15" id="KW-0808">Transferase</keyword>
<feature type="transmembrane region" description="Helical" evidence="16">
    <location>
        <begin position="138"/>
        <end position="156"/>
    </location>
</feature>
<evidence type="ECO:0000256" key="12">
    <source>
        <dbReference type="ARBA" id="ARBA00023209"/>
    </source>
</evidence>
<evidence type="ECO:0000313" key="18">
    <source>
        <dbReference type="Proteomes" id="UP000830167"/>
    </source>
</evidence>
<dbReference type="InterPro" id="IPR050324">
    <property type="entry name" value="CDP-alcohol_PTase-I"/>
</dbReference>
<feature type="transmembrane region" description="Helical" evidence="16">
    <location>
        <begin position="86"/>
        <end position="103"/>
    </location>
</feature>
<evidence type="ECO:0000256" key="15">
    <source>
        <dbReference type="RuleBase" id="RU003750"/>
    </source>
</evidence>
<evidence type="ECO:0000256" key="1">
    <source>
        <dbReference type="ARBA" id="ARBA00000287"/>
    </source>
</evidence>
<dbReference type="Pfam" id="PF01066">
    <property type="entry name" value="CDP-OH_P_transf"/>
    <property type="match status" value="1"/>
</dbReference>
<name>A0ABY4CIS4_9BACL</name>
<dbReference type="InterPro" id="IPR000462">
    <property type="entry name" value="CDP-OH_P_trans"/>
</dbReference>
<dbReference type="EC" id="2.7.8.8" evidence="4"/>
<sequence>MIRSIPHLFTLGNLVCGVFAITFTMNNLYVSAAVLILFAVICDYFDGKIARRLKLNSEFGVELDSLADLVSFGVAPALIIHTQNGPGILTTLALILFPVCGALRLARFNTKPTHGYFEGIPITFAGTVIAALSFINFAYPIVAICLSVLMISRFRIPKF</sequence>
<dbReference type="InterPro" id="IPR004533">
    <property type="entry name" value="CDP-diaglyc--ser_O-PTrfase"/>
</dbReference>
<dbReference type="PANTHER" id="PTHR14269">
    <property type="entry name" value="CDP-DIACYLGLYCEROL--GLYCEROL-3-PHOSPHATE 3-PHOSPHATIDYLTRANSFERASE-RELATED"/>
    <property type="match status" value="1"/>
</dbReference>
<keyword evidence="13" id="KW-1208">Phospholipid metabolism</keyword>
<evidence type="ECO:0000256" key="8">
    <source>
        <dbReference type="ARBA" id="ARBA00022692"/>
    </source>
</evidence>
<dbReference type="NCBIfam" id="TIGR00473">
    <property type="entry name" value="pssA"/>
    <property type="match status" value="1"/>
</dbReference>
<comment type="similarity">
    <text evidence="3 15">Belongs to the CDP-alcohol phosphatidyltransferase class-I family.</text>
</comment>
<comment type="subcellular location">
    <subcellularLocation>
        <location evidence="2">Endomembrane system</location>
        <topology evidence="2">Multi-pass membrane protein</topology>
    </subcellularLocation>
</comment>
<dbReference type="PROSITE" id="PS00379">
    <property type="entry name" value="CDP_ALCOHOL_P_TRANSF"/>
    <property type="match status" value="1"/>
</dbReference>
<evidence type="ECO:0000256" key="10">
    <source>
        <dbReference type="ARBA" id="ARBA00023098"/>
    </source>
</evidence>
<dbReference type="Gene3D" id="1.20.120.1760">
    <property type="match status" value="1"/>
</dbReference>